<dbReference type="Pfam" id="PF03320">
    <property type="entry name" value="FBPase_glpX"/>
    <property type="match status" value="1"/>
</dbReference>
<comment type="cofactor">
    <cofactor evidence="8">
        <name>Mn(2+)</name>
        <dbReference type="ChEBI" id="CHEBI:29035"/>
    </cofactor>
</comment>
<evidence type="ECO:0000256" key="6">
    <source>
        <dbReference type="ARBA" id="ARBA00023277"/>
    </source>
</evidence>
<feature type="binding site" evidence="9">
    <location>
        <begin position="102"/>
        <end position="104"/>
    </location>
    <ligand>
        <name>substrate</name>
    </ligand>
</feature>
<feature type="binding site" evidence="8">
    <location>
        <position position="47"/>
    </location>
    <ligand>
        <name>Mn(2+)</name>
        <dbReference type="ChEBI" id="CHEBI:29035"/>
        <label>1</label>
    </ligand>
</feature>
<name>A0AA41UB75_9HYPH</name>
<dbReference type="RefSeq" id="WP_052016207.1">
    <property type="nucleotide sequence ID" value="NZ_CP068983.1"/>
</dbReference>
<comment type="caution">
    <text evidence="10">The sequence shown here is derived from an EMBL/GenBank/DDBJ whole genome shotgun (WGS) entry which is preliminary data.</text>
</comment>
<dbReference type="Gene3D" id="3.30.540.10">
    <property type="entry name" value="Fructose-1,6-Bisphosphatase, subunit A, domain 1"/>
    <property type="match status" value="1"/>
</dbReference>
<dbReference type="SUPFAM" id="SSF56655">
    <property type="entry name" value="Carbohydrate phosphatase"/>
    <property type="match status" value="1"/>
</dbReference>
<comment type="catalytic activity">
    <reaction evidence="1">
        <text>beta-D-fructose 1,6-bisphosphate + H2O = beta-D-fructose 6-phosphate + phosphate</text>
        <dbReference type="Rhea" id="RHEA:11064"/>
        <dbReference type="ChEBI" id="CHEBI:15377"/>
        <dbReference type="ChEBI" id="CHEBI:32966"/>
        <dbReference type="ChEBI" id="CHEBI:43474"/>
        <dbReference type="ChEBI" id="CHEBI:57634"/>
        <dbReference type="EC" id="3.1.3.11"/>
    </reaction>
</comment>
<dbReference type="PANTHER" id="PTHR30447:SF0">
    <property type="entry name" value="FRUCTOSE-1,6-BISPHOSPHATASE 1 CLASS 2-RELATED"/>
    <property type="match status" value="1"/>
</dbReference>
<dbReference type="NCBIfam" id="TIGR00330">
    <property type="entry name" value="glpX"/>
    <property type="match status" value="1"/>
</dbReference>
<dbReference type="PIRSF" id="PIRSF004532">
    <property type="entry name" value="GlpX"/>
    <property type="match status" value="1"/>
</dbReference>
<dbReference type="InterPro" id="IPR004464">
    <property type="entry name" value="FBPase_class-2/SBPase"/>
</dbReference>
<evidence type="ECO:0000313" key="11">
    <source>
        <dbReference type="Proteomes" id="UP001156140"/>
    </source>
</evidence>
<feature type="binding site" evidence="9">
    <location>
        <begin position="179"/>
        <end position="181"/>
    </location>
    <ligand>
        <name>substrate</name>
    </ligand>
</feature>
<feature type="binding site" evidence="8">
    <location>
        <position position="102"/>
    </location>
    <ligand>
        <name>Mn(2+)</name>
        <dbReference type="ChEBI" id="CHEBI:29035"/>
        <label>2</label>
    </ligand>
</feature>
<dbReference type="GO" id="GO:0030388">
    <property type="term" value="P:fructose 1,6-bisphosphate metabolic process"/>
    <property type="evidence" value="ECO:0007669"/>
    <property type="project" value="TreeGrafter"/>
</dbReference>
<dbReference type="GO" id="GO:0006071">
    <property type="term" value="P:glycerol metabolic process"/>
    <property type="evidence" value="ECO:0007669"/>
    <property type="project" value="InterPro"/>
</dbReference>
<protein>
    <recommendedName>
        <fullName evidence="7">Fructose-1,6-bisphosphatase</fullName>
    </recommendedName>
</protein>
<feature type="binding site" evidence="9">
    <location>
        <position position="133"/>
    </location>
    <ligand>
        <name>substrate</name>
    </ligand>
</feature>
<comment type="similarity">
    <text evidence="2 7">Belongs to the FBPase class 2 family.</text>
</comment>
<dbReference type="EMBL" id="JALAZD010000001">
    <property type="protein sequence ID" value="MCI0126807.1"/>
    <property type="molecule type" value="Genomic_DNA"/>
</dbReference>
<keyword evidence="11" id="KW-1185">Reference proteome</keyword>
<dbReference type="AlphaFoldDB" id="A0AA41UB75"/>
<feature type="binding site" evidence="9">
    <location>
        <begin position="201"/>
        <end position="203"/>
    </location>
    <ligand>
        <name>substrate</name>
    </ligand>
</feature>
<dbReference type="GO" id="GO:0006094">
    <property type="term" value="P:gluconeogenesis"/>
    <property type="evidence" value="ECO:0007669"/>
    <property type="project" value="InterPro"/>
</dbReference>
<evidence type="ECO:0000313" key="10">
    <source>
        <dbReference type="EMBL" id="MCI0126807.1"/>
    </source>
</evidence>
<evidence type="ECO:0000256" key="1">
    <source>
        <dbReference type="ARBA" id="ARBA00001273"/>
    </source>
</evidence>
<evidence type="ECO:0000256" key="7">
    <source>
        <dbReference type="PIRNR" id="PIRNR004532"/>
    </source>
</evidence>
<dbReference type="CDD" id="cd01516">
    <property type="entry name" value="FBPase_glpX"/>
    <property type="match status" value="1"/>
</dbReference>
<evidence type="ECO:0000256" key="5">
    <source>
        <dbReference type="ARBA" id="ARBA00023211"/>
    </source>
</evidence>
<feature type="binding site" evidence="8">
    <location>
        <position position="229"/>
    </location>
    <ligand>
        <name>Mn(2+)</name>
        <dbReference type="ChEBI" id="CHEBI:29035"/>
        <label>2</label>
    </ligand>
</feature>
<evidence type="ECO:0000256" key="3">
    <source>
        <dbReference type="ARBA" id="ARBA00022723"/>
    </source>
</evidence>
<dbReference type="GO" id="GO:0005829">
    <property type="term" value="C:cytosol"/>
    <property type="evidence" value="ECO:0007669"/>
    <property type="project" value="TreeGrafter"/>
</dbReference>
<organism evidence="10 11">
    <name type="scientific">Paradevosia shaoguanensis</name>
    <dbReference type="NCBI Taxonomy" id="1335043"/>
    <lineage>
        <taxon>Bacteria</taxon>
        <taxon>Pseudomonadati</taxon>
        <taxon>Pseudomonadota</taxon>
        <taxon>Alphaproteobacteria</taxon>
        <taxon>Hyphomicrobiales</taxon>
        <taxon>Devosiaceae</taxon>
        <taxon>Paradevosia</taxon>
    </lineage>
</organism>
<keyword evidence="3 8" id="KW-0479">Metal-binding</keyword>
<reference evidence="10" key="1">
    <citation type="submission" date="2022-03" db="EMBL/GenBank/DDBJ databases">
        <title>The complete genome sequence of a Methyloterrigena soli.</title>
        <authorList>
            <person name="Zi Z."/>
        </authorList>
    </citation>
    <scope>NUCLEOTIDE SEQUENCE</scope>
    <source>
        <strain evidence="10">M48</strain>
    </source>
</reference>
<dbReference type="GO" id="GO:0046872">
    <property type="term" value="F:metal ion binding"/>
    <property type="evidence" value="ECO:0007669"/>
    <property type="project" value="UniProtKB-KW"/>
</dbReference>
<keyword evidence="5 8" id="KW-0464">Manganese</keyword>
<feature type="binding site" evidence="9">
    <location>
        <position position="226"/>
    </location>
    <ligand>
        <name>substrate</name>
    </ligand>
</feature>
<keyword evidence="6 7" id="KW-0119">Carbohydrate metabolism</keyword>
<dbReference type="GO" id="GO:0042132">
    <property type="term" value="F:fructose 1,6-bisphosphate 1-phosphatase activity"/>
    <property type="evidence" value="ECO:0007669"/>
    <property type="project" value="UniProtKB-EC"/>
</dbReference>
<accession>A0AA41UB75</accession>
<dbReference type="Gene3D" id="3.40.190.90">
    <property type="match status" value="1"/>
</dbReference>
<evidence type="ECO:0000256" key="2">
    <source>
        <dbReference type="ARBA" id="ARBA00008989"/>
    </source>
</evidence>
<keyword evidence="4 10" id="KW-0378">Hydrolase</keyword>
<evidence type="ECO:0000256" key="4">
    <source>
        <dbReference type="ARBA" id="ARBA00022801"/>
    </source>
</evidence>
<feature type="binding site" evidence="8">
    <location>
        <position position="99"/>
    </location>
    <ligand>
        <name>Mn(2+)</name>
        <dbReference type="ChEBI" id="CHEBI:29035"/>
        <label>2</label>
    </ligand>
</feature>
<dbReference type="Proteomes" id="UP001156140">
    <property type="component" value="Unassembled WGS sequence"/>
</dbReference>
<dbReference type="PANTHER" id="PTHR30447">
    <property type="entry name" value="FRUCTOSE-1,6-BISPHOSPHATASE CLASS 2"/>
    <property type="match status" value="1"/>
</dbReference>
<evidence type="ECO:0000256" key="9">
    <source>
        <dbReference type="PIRSR" id="PIRSR004532-2"/>
    </source>
</evidence>
<proteinExistence type="inferred from homology"/>
<gene>
    <name evidence="10" type="primary">glpX</name>
    <name evidence="10" type="ORF">ML536_08205</name>
</gene>
<sequence>MKLNSTDGSGNGAVIARNLTLELVRVTESAAIAAAGWRGKGDEKAADAAAVEAMRAELQKIAIAGRIVIGEGERDEAPMLFIGEEVGGGEGPGVDIAVDPLEGTTLCAKNQPDSICVLAMAERGGLLNAPDVYMHKIAIGAGYPAGTVDLDKSPAENVRALAAAKGVPVSEITACVLDRPRHAALIEELRSTGVAVKLISDGDIAGVIHATNTEDTGIDIYLGSGGAPEGVLAAAALRCIGGQMQGRLILDTAEKRERALRMGITDPNRKYGVTDLASGDVLFAATGVTDGSLLEGVKFRKDEVVTSTIVMRSWSQTVRWIKAQHAR</sequence>
<feature type="binding site" evidence="8">
    <location>
        <position position="71"/>
    </location>
    <ligand>
        <name>Mn(2+)</name>
        <dbReference type="ChEBI" id="CHEBI:29035"/>
        <label>1</label>
    </ligand>
</feature>
<evidence type="ECO:0000256" key="8">
    <source>
        <dbReference type="PIRSR" id="PIRSR004532-1"/>
    </source>
</evidence>